<dbReference type="InterPro" id="IPR011814">
    <property type="entry name" value="BioC"/>
</dbReference>
<dbReference type="UniPathway" id="UPA00078"/>
<dbReference type="GO" id="GO:0009102">
    <property type="term" value="P:biotin biosynthetic process"/>
    <property type="evidence" value="ECO:0007669"/>
    <property type="project" value="UniProtKB-UniRule"/>
</dbReference>
<dbReference type="Pfam" id="PF08241">
    <property type="entry name" value="Methyltransf_11"/>
    <property type="match status" value="1"/>
</dbReference>
<evidence type="ECO:0000313" key="11">
    <source>
        <dbReference type="Proteomes" id="UP000199496"/>
    </source>
</evidence>
<dbReference type="GO" id="GO:0102130">
    <property type="term" value="F:malonyl-CoA methyltransferase activity"/>
    <property type="evidence" value="ECO:0007669"/>
    <property type="project" value="UniProtKB-EC"/>
</dbReference>
<protein>
    <recommendedName>
        <fullName evidence="3 8">Malonyl-[acyl-carrier protein] O-methyltransferase</fullName>
        <shortName evidence="8">Malonyl-ACP O-methyltransferase</shortName>
        <ecNumber evidence="3 8">2.1.1.197</ecNumber>
    </recommendedName>
    <alternativeName>
        <fullName evidence="8">Biotin synthesis protein BioC</fullName>
    </alternativeName>
</protein>
<comment type="function">
    <text evidence="8">Converts the free carboxyl group of a malonyl-thioester to its methyl ester by transfer of a methyl group from S-adenosyl-L-methionine (SAM). It allows to synthesize pimeloyl-ACP via the fatty acid synthetic pathway.</text>
</comment>
<dbReference type="Gene3D" id="3.40.50.150">
    <property type="entry name" value="Vaccinia Virus protein VP39"/>
    <property type="match status" value="1"/>
</dbReference>
<evidence type="ECO:0000256" key="3">
    <source>
        <dbReference type="ARBA" id="ARBA00012327"/>
    </source>
</evidence>
<dbReference type="HAMAP" id="MF_00835">
    <property type="entry name" value="BioC"/>
    <property type="match status" value="1"/>
</dbReference>
<evidence type="ECO:0000256" key="1">
    <source>
        <dbReference type="ARBA" id="ARBA00000852"/>
    </source>
</evidence>
<keyword evidence="11" id="KW-1185">Reference proteome</keyword>
<dbReference type="RefSeq" id="WP_090204957.1">
    <property type="nucleotide sequence ID" value="NZ_FOFO01000008.1"/>
</dbReference>
<dbReference type="CDD" id="cd02440">
    <property type="entry name" value="AdoMet_MTases"/>
    <property type="match status" value="1"/>
</dbReference>
<comment type="pathway">
    <text evidence="2 8">Cofactor biosynthesis; biotin biosynthesis.</text>
</comment>
<dbReference type="STRING" id="867345.SAMN05421693_10827"/>
<evidence type="ECO:0000256" key="5">
    <source>
        <dbReference type="ARBA" id="ARBA00022679"/>
    </source>
</evidence>
<evidence type="ECO:0000256" key="4">
    <source>
        <dbReference type="ARBA" id="ARBA00022603"/>
    </source>
</evidence>
<accession>A0A1H9B8S7</accession>
<keyword evidence="7 8" id="KW-0093">Biotin biosynthesis</keyword>
<gene>
    <name evidence="8" type="primary">bioC</name>
    <name evidence="10" type="ORF">SAMN05421693_10827</name>
</gene>
<dbReference type="InterPro" id="IPR029063">
    <property type="entry name" value="SAM-dependent_MTases_sf"/>
</dbReference>
<dbReference type="PANTHER" id="PTHR13090">
    <property type="entry name" value="ARGININE-HYDROXYLASE NDUFAF5, MITOCHONDRIAL"/>
    <property type="match status" value="1"/>
</dbReference>
<keyword evidence="4 8" id="KW-0489">Methyltransferase</keyword>
<dbReference type="EC" id="2.1.1.197" evidence="3 8"/>
<reference evidence="10 11" key="1">
    <citation type="submission" date="2016-10" db="EMBL/GenBank/DDBJ databases">
        <authorList>
            <person name="de Groot N.N."/>
        </authorList>
    </citation>
    <scope>NUCLEOTIDE SEQUENCE [LARGE SCALE GENOMIC DNA]</scope>
    <source>
        <strain evidence="10 11">B7-7</strain>
    </source>
</reference>
<dbReference type="AlphaFoldDB" id="A0A1H9B8S7"/>
<dbReference type="InterPro" id="IPR013216">
    <property type="entry name" value="Methyltransf_11"/>
</dbReference>
<organism evidence="10 11">
    <name type="scientific">Ectothiorhodospira magna</name>
    <dbReference type="NCBI Taxonomy" id="867345"/>
    <lineage>
        <taxon>Bacteria</taxon>
        <taxon>Pseudomonadati</taxon>
        <taxon>Pseudomonadota</taxon>
        <taxon>Gammaproteobacteria</taxon>
        <taxon>Chromatiales</taxon>
        <taxon>Ectothiorhodospiraceae</taxon>
        <taxon>Ectothiorhodospira</taxon>
    </lineage>
</organism>
<dbReference type="Proteomes" id="UP000199496">
    <property type="component" value="Unassembled WGS sequence"/>
</dbReference>
<dbReference type="SUPFAM" id="SSF53335">
    <property type="entry name" value="S-adenosyl-L-methionine-dependent methyltransferases"/>
    <property type="match status" value="1"/>
</dbReference>
<evidence type="ECO:0000256" key="2">
    <source>
        <dbReference type="ARBA" id="ARBA00004746"/>
    </source>
</evidence>
<dbReference type="OrthoDB" id="9760689at2"/>
<proteinExistence type="inferred from homology"/>
<comment type="catalytic activity">
    <reaction evidence="1 8">
        <text>malonyl-[ACP] + S-adenosyl-L-methionine = malonyl-[ACP] methyl ester + S-adenosyl-L-homocysteine</text>
        <dbReference type="Rhea" id="RHEA:17105"/>
        <dbReference type="Rhea" id="RHEA-COMP:9623"/>
        <dbReference type="Rhea" id="RHEA-COMP:9954"/>
        <dbReference type="ChEBI" id="CHEBI:57856"/>
        <dbReference type="ChEBI" id="CHEBI:59789"/>
        <dbReference type="ChEBI" id="CHEBI:78449"/>
        <dbReference type="ChEBI" id="CHEBI:78845"/>
        <dbReference type="EC" id="2.1.1.197"/>
    </reaction>
</comment>
<dbReference type="PANTHER" id="PTHR13090:SF1">
    <property type="entry name" value="ARGININE-HYDROXYLASE NDUFAF5, MITOCHONDRIAL"/>
    <property type="match status" value="1"/>
</dbReference>
<keyword evidence="6 8" id="KW-0949">S-adenosyl-L-methionine</keyword>
<name>A0A1H9B8S7_9GAMM</name>
<dbReference type="GO" id="GO:0010340">
    <property type="term" value="F:carboxyl-O-methyltransferase activity"/>
    <property type="evidence" value="ECO:0007669"/>
    <property type="project" value="UniProtKB-UniRule"/>
</dbReference>
<feature type="domain" description="Methyltransferase type 11" evidence="9">
    <location>
        <begin position="54"/>
        <end position="150"/>
    </location>
</feature>
<evidence type="ECO:0000256" key="6">
    <source>
        <dbReference type="ARBA" id="ARBA00022691"/>
    </source>
</evidence>
<dbReference type="InterPro" id="IPR050602">
    <property type="entry name" value="Malonyl-ACP_OMT"/>
</dbReference>
<keyword evidence="5 8" id="KW-0808">Transferase</keyword>
<dbReference type="GO" id="GO:0008757">
    <property type="term" value="F:S-adenosylmethionine-dependent methyltransferase activity"/>
    <property type="evidence" value="ECO:0007669"/>
    <property type="project" value="InterPro"/>
</dbReference>
<dbReference type="EMBL" id="FOFO01000008">
    <property type="protein sequence ID" value="SEP85422.1"/>
    <property type="molecule type" value="Genomic_DNA"/>
</dbReference>
<comment type="similarity">
    <text evidence="8">Belongs to the methyltransferase superfamily.</text>
</comment>
<evidence type="ECO:0000259" key="9">
    <source>
        <dbReference type="Pfam" id="PF08241"/>
    </source>
</evidence>
<evidence type="ECO:0000313" key="10">
    <source>
        <dbReference type="EMBL" id="SEP85422.1"/>
    </source>
</evidence>
<dbReference type="GO" id="GO:0032259">
    <property type="term" value="P:methylation"/>
    <property type="evidence" value="ECO:0007669"/>
    <property type="project" value="UniProtKB-KW"/>
</dbReference>
<evidence type="ECO:0000256" key="7">
    <source>
        <dbReference type="ARBA" id="ARBA00022756"/>
    </source>
</evidence>
<dbReference type="NCBIfam" id="TIGR02072">
    <property type="entry name" value="BioC"/>
    <property type="match status" value="1"/>
</dbReference>
<sequence>MTDPSPYRVDKQRVRATFDRAAPSYDEAAVLQKEVCSRLLERLAWIRLQPAWVLDAGTGTGQGLRGLRQRYRRARAVGLDLSPSMLRQAGKGGGWWRKPGLVCADVEALPFADARFDLIFSSLTIQWCNDLDRTFAGFRRVLAPGGLLMFTTLGPDTLHELRSAWGAVDGHAHVNAFFDMHDVGDALVRAGFADPVMDVERITVTYPRMGRLMRDLQAIGATNALLGRGRGLTTPSRLRAAEAAYEPFRNAQGVLPATYEVIYGHAWVTGAPAPSPMPARGVIPIARK</sequence>
<evidence type="ECO:0000256" key="8">
    <source>
        <dbReference type="HAMAP-Rule" id="MF_00835"/>
    </source>
</evidence>